<keyword evidence="1" id="KW-0812">Transmembrane</keyword>
<gene>
    <name evidence="3" type="ORF">COX04_01835</name>
</gene>
<dbReference type="Pfam" id="PF13354">
    <property type="entry name" value="Beta-lactamase2"/>
    <property type="match status" value="2"/>
</dbReference>
<name>A0A2H0BHA6_9BACT</name>
<dbReference type="InterPro" id="IPR045155">
    <property type="entry name" value="Beta-lactam_cat"/>
</dbReference>
<sequence length="316" mass="35452">MGQPQKMSIFGKRKVELDEEQLAELEERILAKKKIRDLNSENKQSLAGYAGRKLRKEPVRSWGKKERLWVGGILVLTALACAFLALRARSFKLPGFEGGTIIVGKKTWGQKASEQFAEQTKSLTGVYALYVVDLDTGSFYGVNENKVMQAASLIKLPLLLYAEGKVPEAKIEAMGKRSDNNVFRELVTQFGQKTIQDYIAGLGMDNTSVVENATTPKETGDLLVKIYRDQNKEILKDLTDTIFEDWLKKGIPEGIRVAHKYGRETGVVNDAGVVFSQKPFVLVIMSEKVVEKEADEIFPELTKMIYSIHNSVQTER</sequence>
<dbReference type="AlphaFoldDB" id="A0A2H0BHA6"/>
<protein>
    <recommendedName>
        <fullName evidence="2">Beta-lactamase class A catalytic domain-containing protein</fullName>
    </recommendedName>
</protein>
<dbReference type="SUPFAM" id="SSF56601">
    <property type="entry name" value="beta-lactamase/transpeptidase-like"/>
    <property type="match status" value="1"/>
</dbReference>
<keyword evidence="1" id="KW-0472">Membrane</keyword>
<keyword evidence="1" id="KW-1133">Transmembrane helix</keyword>
<dbReference type="Gene3D" id="3.40.710.10">
    <property type="entry name" value="DD-peptidase/beta-lactamase superfamily"/>
    <property type="match status" value="1"/>
</dbReference>
<dbReference type="Proteomes" id="UP000230759">
    <property type="component" value="Unassembled WGS sequence"/>
</dbReference>
<comment type="caution">
    <text evidence="3">The sequence shown here is derived from an EMBL/GenBank/DDBJ whole genome shotgun (WGS) entry which is preliminary data.</text>
</comment>
<reference evidence="3 4" key="1">
    <citation type="submission" date="2017-09" db="EMBL/GenBank/DDBJ databases">
        <title>Depth-based differentiation of microbial function through sediment-hosted aquifers and enrichment of novel symbionts in the deep terrestrial subsurface.</title>
        <authorList>
            <person name="Probst A.J."/>
            <person name="Ladd B."/>
            <person name="Jarett J.K."/>
            <person name="Geller-Mcgrath D.E."/>
            <person name="Sieber C.M."/>
            <person name="Emerson J.B."/>
            <person name="Anantharaman K."/>
            <person name="Thomas B.C."/>
            <person name="Malmstrom R."/>
            <person name="Stieglmeier M."/>
            <person name="Klingl A."/>
            <person name="Woyke T."/>
            <person name="Ryan C.M."/>
            <person name="Banfield J.F."/>
        </authorList>
    </citation>
    <scope>NUCLEOTIDE SEQUENCE [LARGE SCALE GENOMIC DNA]</scope>
    <source>
        <strain evidence="3">CG22_combo_CG10-13_8_21_14_all_45_10</strain>
    </source>
</reference>
<evidence type="ECO:0000313" key="4">
    <source>
        <dbReference type="Proteomes" id="UP000230759"/>
    </source>
</evidence>
<proteinExistence type="predicted"/>
<dbReference type="EMBL" id="PCSV01000043">
    <property type="protein sequence ID" value="PIP57021.1"/>
    <property type="molecule type" value="Genomic_DNA"/>
</dbReference>
<organism evidence="3 4">
    <name type="scientific">Candidatus Woesebacteria bacterium CG22_combo_CG10-13_8_21_14_all_45_10</name>
    <dbReference type="NCBI Taxonomy" id="1975060"/>
    <lineage>
        <taxon>Bacteria</taxon>
        <taxon>Candidatus Woeseibacteriota</taxon>
    </lineage>
</organism>
<dbReference type="GO" id="GO:0046677">
    <property type="term" value="P:response to antibiotic"/>
    <property type="evidence" value="ECO:0007669"/>
    <property type="project" value="InterPro"/>
</dbReference>
<dbReference type="PANTHER" id="PTHR35333">
    <property type="entry name" value="BETA-LACTAMASE"/>
    <property type="match status" value="1"/>
</dbReference>
<evidence type="ECO:0000313" key="3">
    <source>
        <dbReference type="EMBL" id="PIP57021.1"/>
    </source>
</evidence>
<feature type="transmembrane region" description="Helical" evidence="1">
    <location>
        <begin position="68"/>
        <end position="86"/>
    </location>
</feature>
<dbReference type="InterPro" id="IPR000871">
    <property type="entry name" value="Beta-lactam_class-A"/>
</dbReference>
<feature type="domain" description="Beta-lactamase class A catalytic" evidence="2">
    <location>
        <begin position="129"/>
        <end position="166"/>
    </location>
</feature>
<dbReference type="InterPro" id="IPR012338">
    <property type="entry name" value="Beta-lactam/transpept-like"/>
</dbReference>
<accession>A0A2H0BHA6</accession>
<dbReference type="GO" id="GO:0030655">
    <property type="term" value="P:beta-lactam antibiotic catabolic process"/>
    <property type="evidence" value="ECO:0007669"/>
    <property type="project" value="InterPro"/>
</dbReference>
<feature type="domain" description="Beta-lactamase class A catalytic" evidence="2">
    <location>
        <begin position="171"/>
        <end position="285"/>
    </location>
</feature>
<evidence type="ECO:0000256" key="1">
    <source>
        <dbReference type="SAM" id="Phobius"/>
    </source>
</evidence>
<dbReference type="PANTHER" id="PTHR35333:SF3">
    <property type="entry name" value="BETA-LACTAMASE-TYPE TRANSPEPTIDASE FOLD CONTAINING PROTEIN"/>
    <property type="match status" value="1"/>
</dbReference>
<dbReference type="GO" id="GO:0008800">
    <property type="term" value="F:beta-lactamase activity"/>
    <property type="evidence" value="ECO:0007669"/>
    <property type="project" value="InterPro"/>
</dbReference>
<evidence type="ECO:0000259" key="2">
    <source>
        <dbReference type="Pfam" id="PF13354"/>
    </source>
</evidence>